<keyword evidence="1" id="KW-1133">Transmembrane helix</keyword>
<feature type="transmembrane region" description="Helical" evidence="1">
    <location>
        <begin position="6"/>
        <end position="23"/>
    </location>
</feature>
<proteinExistence type="predicted"/>
<dbReference type="Proteomes" id="UP000824130">
    <property type="component" value="Unassembled WGS sequence"/>
</dbReference>
<dbReference type="AlphaFoldDB" id="A0A9D1N5A4"/>
<dbReference type="PANTHER" id="PTHR36434:SF1">
    <property type="entry name" value="MEMBRANE PROTEASE YUGP-RELATED"/>
    <property type="match status" value="1"/>
</dbReference>
<dbReference type="InterPro" id="IPR007395">
    <property type="entry name" value="Zn_peptidase_2"/>
</dbReference>
<reference evidence="2" key="1">
    <citation type="submission" date="2020-10" db="EMBL/GenBank/DDBJ databases">
        <authorList>
            <person name="Gilroy R."/>
        </authorList>
    </citation>
    <scope>NUCLEOTIDE SEQUENCE</scope>
    <source>
        <strain evidence="2">ChiSjej4B22-8349</strain>
    </source>
</reference>
<evidence type="ECO:0000313" key="2">
    <source>
        <dbReference type="EMBL" id="HIU95120.1"/>
    </source>
</evidence>
<accession>A0A9D1N5A4</accession>
<gene>
    <name evidence="2" type="ORF">IAD25_00220</name>
</gene>
<organism evidence="2 3">
    <name type="scientific">Candidatus Allocopromorpha excrementipullorum</name>
    <dbReference type="NCBI Taxonomy" id="2840743"/>
    <lineage>
        <taxon>Bacteria</taxon>
        <taxon>Bacillati</taxon>
        <taxon>Bacillota</taxon>
        <taxon>Clostridia</taxon>
        <taxon>Eubacteriales</taxon>
        <taxon>Eubacteriaceae</taxon>
        <taxon>Eubacteriaceae incertae sedis</taxon>
        <taxon>Candidatus Allocopromorpha</taxon>
    </lineage>
</organism>
<keyword evidence="1" id="KW-0472">Membrane</keyword>
<comment type="caution">
    <text evidence="2">The sequence shown here is derived from an EMBL/GenBank/DDBJ whole genome shotgun (WGS) entry which is preliminary data.</text>
</comment>
<name>A0A9D1N5A4_9FIRM</name>
<keyword evidence="1" id="KW-0812">Transmembrane</keyword>
<evidence type="ECO:0000313" key="3">
    <source>
        <dbReference type="Proteomes" id="UP000824130"/>
    </source>
</evidence>
<dbReference type="PANTHER" id="PTHR36434">
    <property type="entry name" value="MEMBRANE PROTEASE YUGP-RELATED"/>
    <property type="match status" value="1"/>
</dbReference>
<feature type="transmembrane region" description="Helical" evidence="1">
    <location>
        <begin position="158"/>
        <end position="176"/>
    </location>
</feature>
<protein>
    <submittedName>
        <fullName evidence="2">Zinc metallopeptidase</fullName>
    </submittedName>
</protein>
<dbReference type="EMBL" id="DVOB01000006">
    <property type="protein sequence ID" value="HIU95120.1"/>
    <property type="molecule type" value="Genomic_DNA"/>
</dbReference>
<evidence type="ECO:0000256" key="1">
    <source>
        <dbReference type="SAM" id="Phobius"/>
    </source>
</evidence>
<feature type="transmembrane region" description="Helical" evidence="1">
    <location>
        <begin position="205"/>
        <end position="229"/>
    </location>
</feature>
<reference evidence="2" key="2">
    <citation type="journal article" date="2021" name="PeerJ">
        <title>Extensive microbial diversity within the chicken gut microbiome revealed by metagenomics and culture.</title>
        <authorList>
            <person name="Gilroy R."/>
            <person name="Ravi A."/>
            <person name="Getino M."/>
            <person name="Pursley I."/>
            <person name="Horton D.L."/>
            <person name="Alikhan N.F."/>
            <person name="Baker D."/>
            <person name="Gharbi K."/>
            <person name="Hall N."/>
            <person name="Watson M."/>
            <person name="Adriaenssens E.M."/>
            <person name="Foster-Nyarko E."/>
            <person name="Jarju S."/>
            <person name="Secka A."/>
            <person name="Antonio M."/>
            <person name="Oren A."/>
            <person name="Chaudhuri R.R."/>
            <person name="La Ragione R."/>
            <person name="Hildebrand F."/>
            <person name="Pallen M.J."/>
        </authorList>
    </citation>
    <scope>NUCLEOTIDE SEQUENCE</scope>
    <source>
        <strain evidence="2">ChiSjej4B22-8349</strain>
    </source>
</reference>
<feature type="transmembrane region" description="Helical" evidence="1">
    <location>
        <begin position="121"/>
        <end position="146"/>
    </location>
</feature>
<sequence>MYFGMFDPTIIILIPAIIFAVYAQSKVSRAYRKYSRIANRRGMTGYQAARMILDSNGLAHVPVEIVAGRLTDHYDPSRDVMRLSSQVYNGTSIASVSIAAHESGHAIQDGTSYGFLRFRNAIAPVVSLISTASWPLLLIGLIIIWQGNAATGNFLFDLGIIFFSAVVLFHTVTLPVEFNASSRAIKQLVSLGIIDEAEMRGAKKVLSAAAMTYVAALATSVANLIRILMIRGRN</sequence>
<dbReference type="Pfam" id="PF04298">
    <property type="entry name" value="Zn_peptidase_2"/>
    <property type="match status" value="1"/>
</dbReference>